<organism evidence="2 3">
    <name type="scientific">Kribbella koreensis</name>
    <dbReference type="NCBI Taxonomy" id="57909"/>
    <lineage>
        <taxon>Bacteria</taxon>
        <taxon>Bacillati</taxon>
        <taxon>Actinomycetota</taxon>
        <taxon>Actinomycetes</taxon>
        <taxon>Propionibacteriales</taxon>
        <taxon>Kribbellaceae</taxon>
        <taxon>Kribbella</taxon>
    </lineage>
</organism>
<evidence type="ECO:0000256" key="1">
    <source>
        <dbReference type="SAM" id="MobiDB-lite"/>
    </source>
</evidence>
<keyword evidence="3" id="KW-1185">Reference proteome</keyword>
<proteinExistence type="predicted"/>
<evidence type="ECO:0000313" key="2">
    <source>
        <dbReference type="EMBL" id="GAA0960992.1"/>
    </source>
</evidence>
<sequence length="146" mass="15210">MPGAQAALQAMSDALAPLQAAFQKIAAGLEPMMKAIAKVGRAVDRLGLAVTPGLRAVVQCLYEAMLARLESVPGGRSVVLALRAAVDPILYPDLCRPGRPCTVPAVGTPPSRVTSPSRLVSRSTRSLRGPSAALDIPHQPWRAALA</sequence>
<dbReference type="Proteomes" id="UP001500542">
    <property type="component" value="Unassembled WGS sequence"/>
</dbReference>
<gene>
    <name evidence="2" type="ORF">GCM10009554_76750</name>
</gene>
<reference evidence="2 3" key="1">
    <citation type="journal article" date="2019" name="Int. J. Syst. Evol. Microbiol.">
        <title>The Global Catalogue of Microorganisms (GCM) 10K type strain sequencing project: providing services to taxonomists for standard genome sequencing and annotation.</title>
        <authorList>
            <consortium name="The Broad Institute Genomics Platform"/>
            <consortium name="The Broad Institute Genome Sequencing Center for Infectious Disease"/>
            <person name="Wu L."/>
            <person name="Ma J."/>
        </authorList>
    </citation>
    <scope>NUCLEOTIDE SEQUENCE [LARGE SCALE GENOMIC DNA]</scope>
    <source>
        <strain evidence="2 3">JCM 10977</strain>
    </source>
</reference>
<evidence type="ECO:0000313" key="3">
    <source>
        <dbReference type="Proteomes" id="UP001500542"/>
    </source>
</evidence>
<feature type="region of interest" description="Disordered" evidence="1">
    <location>
        <begin position="102"/>
        <end position="133"/>
    </location>
</feature>
<name>A0ABN1RP72_9ACTN</name>
<dbReference type="EMBL" id="BAAAHK010000022">
    <property type="protein sequence ID" value="GAA0960992.1"/>
    <property type="molecule type" value="Genomic_DNA"/>
</dbReference>
<feature type="compositionally biased region" description="Low complexity" evidence="1">
    <location>
        <begin position="108"/>
        <end position="128"/>
    </location>
</feature>
<accession>A0ABN1RP72</accession>
<protein>
    <submittedName>
        <fullName evidence="2">Uncharacterized protein</fullName>
    </submittedName>
</protein>
<comment type="caution">
    <text evidence="2">The sequence shown here is derived from an EMBL/GenBank/DDBJ whole genome shotgun (WGS) entry which is preliminary data.</text>
</comment>